<keyword evidence="5" id="KW-0732">Signal</keyword>
<dbReference type="SMART" id="SM00241">
    <property type="entry name" value="ZP"/>
    <property type="match status" value="1"/>
</dbReference>
<keyword evidence="11" id="KW-1185">Reference proteome</keyword>
<dbReference type="InterPro" id="IPR051962">
    <property type="entry name" value="Cuticlin"/>
</dbReference>
<evidence type="ECO:0000259" key="9">
    <source>
        <dbReference type="PROSITE" id="PS51034"/>
    </source>
</evidence>
<dbReference type="InParanoid" id="A0A3P7G921"/>
<evidence type="ECO:0000256" key="4">
    <source>
        <dbReference type="ARBA" id="ARBA00022692"/>
    </source>
</evidence>
<keyword evidence="4 8" id="KW-0812">Transmembrane</keyword>
<dbReference type="AlphaFoldDB" id="A0A3P7G921"/>
<dbReference type="GO" id="GO:0005886">
    <property type="term" value="C:plasma membrane"/>
    <property type="evidence" value="ECO:0007669"/>
    <property type="project" value="UniProtKB-SubCell"/>
</dbReference>
<evidence type="ECO:0000256" key="2">
    <source>
        <dbReference type="ARBA" id="ARBA00022460"/>
    </source>
</evidence>
<keyword evidence="7 8" id="KW-0472">Membrane</keyword>
<feature type="domain" description="ZP" evidence="9">
    <location>
        <begin position="119"/>
        <end position="362"/>
    </location>
</feature>
<dbReference type="Gene3D" id="2.60.40.4100">
    <property type="entry name" value="Zona pellucida, ZP-C domain"/>
    <property type="match status" value="1"/>
</dbReference>
<dbReference type="InterPro" id="IPR057475">
    <property type="entry name" value="CUT_C"/>
</dbReference>
<feature type="transmembrane region" description="Helical" evidence="8">
    <location>
        <begin position="44"/>
        <end position="64"/>
    </location>
</feature>
<evidence type="ECO:0000256" key="7">
    <source>
        <dbReference type="ARBA" id="ARBA00023136"/>
    </source>
</evidence>
<dbReference type="PROSITE" id="PS51034">
    <property type="entry name" value="ZP_2"/>
    <property type="match status" value="1"/>
</dbReference>
<dbReference type="Proteomes" id="UP000270924">
    <property type="component" value="Unassembled WGS sequence"/>
</dbReference>
<dbReference type="PANTHER" id="PTHR22907">
    <property type="entry name" value="GH04558P"/>
    <property type="match status" value="1"/>
</dbReference>
<gene>
    <name evidence="10" type="ORF">WBA_LOCUS10240</name>
</gene>
<reference evidence="10 11" key="1">
    <citation type="submission" date="2018-11" db="EMBL/GenBank/DDBJ databases">
        <authorList>
            <consortium name="Pathogen Informatics"/>
        </authorList>
    </citation>
    <scope>NUCLEOTIDE SEQUENCE [LARGE SCALE GENOMIC DNA]</scope>
</reference>
<evidence type="ECO:0000256" key="8">
    <source>
        <dbReference type="SAM" id="Phobius"/>
    </source>
</evidence>
<keyword evidence="3" id="KW-1003">Cell membrane</keyword>
<organism evidence="10 11">
    <name type="scientific">Wuchereria bancrofti</name>
    <dbReference type="NCBI Taxonomy" id="6293"/>
    <lineage>
        <taxon>Eukaryota</taxon>
        <taxon>Metazoa</taxon>
        <taxon>Ecdysozoa</taxon>
        <taxon>Nematoda</taxon>
        <taxon>Chromadorea</taxon>
        <taxon>Rhabditida</taxon>
        <taxon>Spirurina</taxon>
        <taxon>Spiruromorpha</taxon>
        <taxon>Filarioidea</taxon>
        <taxon>Onchocercidae</taxon>
        <taxon>Wuchereria</taxon>
    </lineage>
</organism>
<dbReference type="PANTHER" id="PTHR22907:SF17">
    <property type="entry name" value="ZP DOMAIN-CONTAINING PROTEIN"/>
    <property type="match status" value="1"/>
</dbReference>
<name>A0A3P7G921_WUCBA</name>
<dbReference type="OrthoDB" id="5855819at2759"/>
<evidence type="ECO:0000313" key="11">
    <source>
        <dbReference type="Proteomes" id="UP000270924"/>
    </source>
</evidence>
<evidence type="ECO:0000256" key="6">
    <source>
        <dbReference type="ARBA" id="ARBA00022989"/>
    </source>
</evidence>
<dbReference type="InterPro" id="IPR056953">
    <property type="entry name" value="CUT_N"/>
</dbReference>
<sequence>MAEGRAHCRGKGHVLPSAAVTFSNFRNDEETDLLLSRTGISQEYISILFQVIVTYIAAFTNITYRFSSSSLDFVLKMPYTSEQQHILATIYILTTNAFVLFANEIIGEPFIRLGHYHFSCSADAIYVKWRTNMTFVGHINVRHAPNRFCYQVLVTDNQIELLIPHQDCQVSRTRSLRPAGVIVATSVLISFHPHYVTAGDRVYLLRCLHTRASDQSLFPGSVAPLTTSTDAFRGSTSIPQCEYQIRNLKNNEIVNEAIIGEMVRHRWSCSIRSDQDLCLVITNCFLIASDSKHQLIDNQGCSTDSTVLPDLIYIDNMNVEQNVSVFGVAEKPYVYFQCQISLLPSKAHQCPKPSCPSNRRNQRDLLYIIENDEALILDAVSQQFEIRDFDRQFRKRGCHKSSEEIVNEMNHDDIVCVTWDFFVLIALLAILIALCTVLAVTVMVFRNVRCSEKT</sequence>
<accession>A0A3P7G921</accession>
<evidence type="ECO:0000256" key="3">
    <source>
        <dbReference type="ARBA" id="ARBA00022475"/>
    </source>
</evidence>
<dbReference type="InterPro" id="IPR042235">
    <property type="entry name" value="ZP-C_dom"/>
</dbReference>
<evidence type="ECO:0000256" key="1">
    <source>
        <dbReference type="ARBA" id="ARBA00004251"/>
    </source>
</evidence>
<evidence type="ECO:0000256" key="5">
    <source>
        <dbReference type="ARBA" id="ARBA00022729"/>
    </source>
</evidence>
<dbReference type="InterPro" id="IPR001507">
    <property type="entry name" value="ZP_dom"/>
</dbReference>
<proteinExistence type="predicted"/>
<keyword evidence="6 8" id="KW-1133">Transmembrane helix</keyword>
<dbReference type="Pfam" id="PF25057">
    <property type="entry name" value="CUT_N"/>
    <property type="match status" value="1"/>
</dbReference>
<comment type="subcellular location">
    <subcellularLocation>
        <location evidence="1">Cell membrane</location>
        <topology evidence="1">Single-pass type I membrane protein</topology>
    </subcellularLocation>
</comment>
<evidence type="ECO:0000313" key="10">
    <source>
        <dbReference type="EMBL" id="VDM18982.1"/>
    </source>
</evidence>
<feature type="transmembrane region" description="Helical" evidence="8">
    <location>
        <begin position="421"/>
        <end position="445"/>
    </location>
</feature>
<feature type="transmembrane region" description="Helical" evidence="8">
    <location>
        <begin position="85"/>
        <end position="102"/>
    </location>
</feature>
<protein>
    <recommendedName>
        <fullName evidence="9">ZP domain-containing protein</fullName>
    </recommendedName>
</protein>
<keyword evidence="2" id="KW-0193">Cuticle</keyword>
<dbReference type="GO" id="GO:0042302">
    <property type="term" value="F:structural constituent of cuticle"/>
    <property type="evidence" value="ECO:0007669"/>
    <property type="project" value="UniProtKB-KW"/>
</dbReference>
<dbReference type="EMBL" id="UYWW01012155">
    <property type="protein sequence ID" value="VDM18982.1"/>
    <property type="molecule type" value="Genomic_DNA"/>
</dbReference>
<dbReference type="Pfam" id="PF25301">
    <property type="entry name" value="CUT_C"/>
    <property type="match status" value="1"/>
</dbReference>